<comment type="caution">
    <text evidence="6">The sequence shown here is derived from an EMBL/GenBank/DDBJ whole genome shotgun (WGS) entry which is preliminary data.</text>
</comment>
<keyword evidence="5" id="KW-0479">Metal-binding</keyword>
<dbReference type="Proteomes" id="UP000016648">
    <property type="component" value="Unassembled WGS sequence"/>
</dbReference>
<evidence type="ECO:0000256" key="4">
    <source>
        <dbReference type="PIRSR" id="PIRSR006806-1"/>
    </source>
</evidence>
<keyword evidence="3 4" id="KW-0067">ATP-binding</keyword>
<accession>U2QFE7</accession>
<dbReference type="InterPro" id="IPR002698">
    <property type="entry name" value="FTHF_cligase"/>
</dbReference>
<keyword evidence="5" id="KW-0460">Magnesium</keyword>
<dbReference type="GO" id="GO:0009396">
    <property type="term" value="P:folic acid-containing compound biosynthetic process"/>
    <property type="evidence" value="ECO:0007669"/>
    <property type="project" value="TreeGrafter"/>
</dbReference>
<comment type="cofactor">
    <cofactor evidence="5">
        <name>Mg(2+)</name>
        <dbReference type="ChEBI" id="CHEBI:18420"/>
    </cofactor>
</comment>
<evidence type="ECO:0000256" key="2">
    <source>
        <dbReference type="ARBA" id="ARBA00022741"/>
    </source>
</evidence>
<comment type="catalytic activity">
    <reaction evidence="5">
        <text>(6S)-5-formyl-5,6,7,8-tetrahydrofolate + ATP = (6R)-5,10-methenyltetrahydrofolate + ADP + phosphate</text>
        <dbReference type="Rhea" id="RHEA:10488"/>
        <dbReference type="ChEBI" id="CHEBI:30616"/>
        <dbReference type="ChEBI" id="CHEBI:43474"/>
        <dbReference type="ChEBI" id="CHEBI:57455"/>
        <dbReference type="ChEBI" id="CHEBI:57457"/>
        <dbReference type="ChEBI" id="CHEBI:456216"/>
        <dbReference type="EC" id="6.3.3.2"/>
    </reaction>
</comment>
<evidence type="ECO:0000313" key="6">
    <source>
        <dbReference type="EMBL" id="ERK40028.1"/>
    </source>
</evidence>
<organism evidence="6 7">
    <name type="scientific">Segatella baroniae F0067</name>
    <dbReference type="NCBI Taxonomy" id="1115809"/>
    <lineage>
        <taxon>Bacteria</taxon>
        <taxon>Pseudomonadati</taxon>
        <taxon>Bacteroidota</taxon>
        <taxon>Bacteroidia</taxon>
        <taxon>Bacteroidales</taxon>
        <taxon>Prevotellaceae</taxon>
        <taxon>Segatella</taxon>
    </lineage>
</organism>
<dbReference type="PANTHER" id="PTHR23407">
    <property type="entry name" value="ATPASE INHIBITOR/5-FORMYLTETRAHYDROFOLATE CYCLO-LIGASE"/>
    <property type="match status" value="1"/>
</dbReference>
<dbReference type="PIRSF" id="PIRSF006806">
    <property type="entry name" value="FTHF_cligase"/>
    <property type="match status" value="1"/>
</dbReference>
<name>U2QFE7_9BACT</name>
<evidence type="ECO:0000256" key="3">
    <source>
        <dbReference type="ARBA" id="ARBA00022840"/>
    </source>
</evidence>
<feature type="binding site" evidence="4">
    <location>
        <begin position="131"/>
        <end position="139"/>
    </location>
    <ligand>
        <name>ATP</name>
        <dbReference type="ChEBI" id="CHEBI:30616"/>
    </ligand>
</feature>
<comment type="similarity">
    <text evidence="1 5">Belongs to the 5-formyltetrahydrofolate cyclo-ligase family.</text>
</comment>
<dbReference type="GO" id="GO:0030272">
    <property type="term" value="F:5-formyltetrahydrofolate cyclo-ligase activity"/>
    <property type="evidence" value="ECO:0007669"/>
    <property type="project" value="UniProtKB-EC"/>
</dbReference>
<evidence type="ECO:0000256" key="1">
    <source>
        <dbReference type="ARBA" id="ARBA00010638"/>
    </source>
</evidence>
<dbReference type="Pfam" id="PF01812">
    <property type="entry name" value="5-FTHF_cyc-lig"/>
    <property type="match status" value="1"/>
</dbReference>
<dbReference type="GO" id="GO:0035999">
    <property type="term" value="P:tetrahydrofolate interconversion"/>
    <property type="evidence" value="ECO:0007669"/>
    <property type="project" value="TreeGrafter"/>
</dbReference>
<reference evidence="6 7" key="1">
    <citation type="submission" date="2013-08" db="EMBL/GenBank/DDBJ databases">
        <authorList>
            <person name="Durkin A.S."/>
            <person name="Haft D.R."/>
            <person name="McCorrison J."/>
            <person name="Torralba M."/>
            <person name="Gillis M."/>
            <person name="Haft D.H."/>
            <person name="Methe B."/>
            <person name="Sutton G."/>
            <person name="Nelson K.E."/>
        </authorList>
    </citation>
    <scope>NUCLEOTIDE SEQUENCE [LARGE SCALE GENOMIC DNA]</scope>
    <source>
        <strain evidence="6 7">F0067</strain>
    </source>
</reference>
<dbReference type="SUPFAM" id="SSF100950">
    <property type="entry name" value="NagB/RpiA/CoA transferase-like"/>
    <property type="match status" value="1"/>
</dbReference>
<dbReference type="PANTHER" id="PTHR23407:SF1">
    <property type="entry name" value="5-FORMYLTETRAHYDROFOLATE CYCLO-LIGASE"/>
    <property type="match status" value="1"/>
</dbReference>
<dbReference type="InterPro" id="IPR037171">
    <property type="entry name" value="NagB/RpiA_transferase-like"/>
</dbReference>
<dbReference type="Gene3D" id="3.40.50.10420">
    <property type="entry name" value="NagB/RpiA/CoA transferase-like"/>
    <property type="match status" value="1"/>
</dbReference>
<keyword evidence="7" id="KW-1185">Reference proteome</keyword>
<keyword evidence="2 4" id="KW-0547">Nucleotide-binding</keyword>
<dbReference type="NCBIfam" id="TIGR02727">
    <property type="entry name" value="MTHFS_bact"/>
    <property type="match status" value="1"/>
</dbReference>
<dbReference type="RefSeq" id="WP_021589157.1">
    <property type="nucleotide sequence ID" value="NZ_AWEY01000008.1"/>
</dbReference>
<feature type="binding site" evidence="4">
    <location>
        <begin position="3"/>
        <end position="7"/>
    </location>
    <ligand>
        <name>ATP</name>
        <dbReference type="ChEBI" id="CHEBI:30616"/>
    </ligand>
</feature>
<evidence type="ECO:0000313" key="7">
    <source>
        <dbReference type="Proteomes" id="UP000016648"/>
    </source>
</evidence>
<dbReference type="PATRIC" id="fig|1115809.3.peg.469"/>
<dbReference type="GO" id="GO:0005524">
    <property type="term" value="F:ATP binding"/>
    <property type="evidence" value="ECO:0007669"/>
    <property type="project" value="UniProtKB-KW"/>
</dbReference>
<proteinExistence type="inferred from homology"/>
<dbReference type="GO" id="GO:0046872">
    <property type="term" value="F:metal ion binding"/>
    <property type="evidence" value="ECO:0007669"/>
    <property type="project" value="UniProtKB-KW"/>
</dbReference>
<protein>
    <recommendedName>
        <fullName evidence="5">5-formyltetrahydrofolate cyclo-ligase</fullName>
        <ecNumber evidence="5">6.3.3.2</ecNumber>
    </recommendedName>
</protein>
<dbReference type="EMBL" id="AWEY01000008">
    <property type="protein sequence ID" value="ERK40028.1"/>
    <property type="molecule type" value="Genomic_DNA"/>
</dbReference>
<dbReference type="InterPro" id="IPR024185">
    <property type="entry name" value="FTHF_cligase-like_sf"/>
</dbReference>
<dbReference type="AlphaFoldDB" id="U2QFE7"/>
<evidence type="ECO:0000256" key="5">
    <source>
        <dbReference type="RuleBase" id="RU361279"/>
    </source>
</evidence>
<sequence length="183" mass="21434">MQKQELRKEIRERKRQFTERQLRELSLPAIRKLLNHARVKEADVVMVYYSLPDEIYTHELVEELVKLGKTVLLPKMIDDRNIEARVYKGKEDLRQGQSFHILEPAGECFRALEDIDTIVVPGMSFDKEGNRLGRGKGYYDRFLSQLKHAYKIGVCFDFQCVEEVPTDENDIKMDEVIDNGMQP</sequence>
<feature type="binding site" evidence="4">
    <location>
        <position position="54"/>
    </location>
    <ligand>
        <name>substrate</name>
    </ligand>
</feature>
<keyword evidence="6" id="KW-0436">Ligase</keyword>
<gene>
    <name evidence="6" type="ORF">HMPREF9135_0006</name>
</gene>
<dbReference type="EC" id="6.3.3.2" evidence="5"/>